<protein>
    <submittedName>
        <fullName evidence="1">Uncharacterized protein</fullName>
    </submittedName>
</protein>
<name>A0AAD6J122_DREDA</name>
<dbReference type="EMBL" id="JAQGDS010000003">
    <property type="protein sequence ID" value="KAJ6261962.1"/>
    <property type="molecule type" value="Genomic_DNA"/>
</dbReference>
<keyword evidence="2" id="KW-1185">Reference proteome</keyword>
<reference evidence="1" key="1">
    <citation type="submission" date="2023-01" db="EMBL/GenBank/DDBJ databases">
        <title>The chitinases involved in constricting ring structure development in the nematode-trapping fungus Drechslerella dactyloides.</title>
        <authorList>
            <person name="Wang R."/>
            <person name="Zhang L."/>
            <person name="Tang P."/>
            <person name="Li S."/>
            <person name="Liang L."/>
        </authorList>
    </citation>
    <scope>NUCLEOTIDE SEQUENCE</scope>
    <source>
        <strain evidence="1">YMF1.00031</strain>
    </source>
</reference>
<comment type="caution">
    <text evidence="1">The sequence shown here is derived from an EMBL/GenBank/DDBJ whole genome shotgun (WGS) entry which is preliminary data.</text>
</comment>
<dbReference type="Proteomes" id="UP001221413">
    <property type="component" value="Unassembled WGS sequence"/>
</dbReference>
<dbReference type="AlphaFoldDB" id="A0AAD6J122"/>
<accession>A0AAD6J122</accession>
<evidence type="ECO:0000313" key="2">
    <source>
        <dbReference type="Proteomes" id="UP001221413"/>
    </source>
</evidence>
<sequence>MSTFDPAKMTVAQQRDINAFQDLTRELTLAQEQLQKMQIPPNTAPPVAEDGLKKTIQDLQRSLDMLKSDMTAAGIKVEDIPAL</sequence>
<organism evidence="1 2">
    <name type="scientific">Drechslerella dactyloides</name>
    <name type="common">Nematode-trapping fungus</name>
    <name type="synonym">Arthrobotrys dactyloides</name>
    <dbReference type="NCBI Taxonomy" id="74499"/>
    <lineage>
        <taxon>Eukaryota</taxon>
        <taxon>Fungi</taxon>
        <taxon>Dikarya</taxon>
        <taxon>Ascomycota</taxon>
        <taxon>Pezizomycotina</taxon>
        <taxon>Orbiliomycetes</taxon>
        <taxon>Orbiliales</taxon>
        <taxon>Orbiliaceae</taxon>
        <taxon>Drechslerella</taxon>
    </lineage>
</organism>
<gene>
    <name evidence="1" type="ORF">Dda_2761</name>
</gene>
<proteinExistence type="predicted"/>
<evidence type="ECO:0000313" key="1">
    <source>
        <dbReference type="EMBL" id="KAJ6261962.1"/>
    </source>
</evidence>